<sequence>VILHNDDYTPMEFVVYALQEVFHHPFDRAERIMLSVHKEGMGVAGIYRLEIAETKAYETAELAKENQYPLKITIEEIVE</sequence>
<evidence type="ECO:0000313" key="2">
    <source>
        <dbReference type="EMBL" id="SVA50526.1"/>
    </source>
</evidence>
<name>A0A381WDB5_9ZZZZ</name>
<dbReference type="Pfam" id="PF02617">
    <property type="entry name" value="ClpS"/>
    <property type="match status" value="1"/>
</dbReference>
<gene>
    <name evidence="2" type="ORF">METZ01_LOCUS103380</name>
</gene>
<dbReference type="AlphaFoldDB" id="A0A381WDB5"/>
<dbReference type="GO" id="GO:0006508">
    <property type="term" value="P:proteolysis"/>
    <property type="evidence" value="ECO:0007669"/>
    <property type="project" value="InterPro"/>
</dbReference>
<protein>
    <recommendedName>
        <fullName evidence="1">Adaptor protein ClpS core domain-containing protein</fullName>
    </recommendedName>
</protein>
<dbReference type="EMBL" id="UINC01011445">
    <property type="protein sequence ID" value="SVA50526.1"/>
    <property type="molecule type" value="Genomic_DNA"/>
</dbReference>
<organism evidence="2">
    <name type="scientific">marine metagenome</name>
    <dbReference type="NCBI Taxonomy" id="408172"/>
    <lineage>
        <taxon>unclassified sequences</taxon>
        <taxon>metagenomes</taxon>
        <taxon>ecological metagenomes</taxon>
    </lineage>
</organism>
<dbReference type="GO" id="GO:0030163">
    <property type="term" value="P:protein catabolic process"/>
    <property type="evidence" value="ECO:0007669"/>
    <property type="project" value="InterPro"/>
</dbReference>
<feature type="non-terminal residue" evidence="2">
    <location>
        <position position="1"/>
    </location>
</feature>
<dbReference type="HAMAP" id="MF_00302">
    <property type="entry name" value="ClpS"/>
    <property type="match status" value="1"/>
</dbReference>
<feature type="domain" description="Adaptor protein ClpS core" evidence="1">
    <location>
        <begin position="1"/>
        <end position="73"/>
    </location>
</feature>
<accession>A0A381WDB5</accession>
<dbReference type="InterPro" id="IPR014719">
    <property type="entry name" value="Ribosomal_bL12_C/ClpS-like"/>
</dbReference>
<dbReference type="SUPFAM" id="SSF54736">
    <property type="entry name" value="ClpS-like"/>
    <property type="match status" value="1"/>
</dbReference>
<dbReference type="InterPro" id="IPR022935">
    <property type="entry name" value="ClpS"/>
</dbReference>
<proteinExistence type="inferred from homology"/>
<dbReference type="InterPro" id="IPR003769">
    <property type="entry name" value="ClpS_core"/>
</dbReference>
<evidence type="ECO:0000259" key="1">
    <source>
        <dbReference type="Pfam" id="PF02617"/>
    </source>
</evidence>
<reference evidence="2" key="1">
    <citation type="submission" date="2018-05" db="EMBL/GenBank/DDBJ databases">
        <authorList>
            <person name="Lanie J.A."/>
            <person name="Ng W.-L."/>
            <person name="Kazmierczak K.M."/>
            <person name="Andrzejewski T.M."/>
            <person name="Davidsen T.M."/>
            <person name="Wayne K.J."/>
            <person name="Tettelin H."/>
            <person name="Glass J.I."/>
            <person name="Rusch D."/>
            <person name="Podicherti R."/>
            <person name="Tsui H.-C.T."/>
            <person name="Winkler M.E."/>
        </authorList>
    </citation>
    <scope>NUCLEOTIDE SEQUENCE</scope>
</reference>
<dbReference type="Gene3D" id="3.30.1390.10">
    <property type="match status" value="1"/>
</dbReference>